<dbReference type="EMBL" id="SMBH01000002">
    <property type="protein sequence ID" value="TCU19015.1"/>
    <property type="molecule type" value="Genomic_DNA"/>
</dbReference>
<reference evidence="1 2" key="1">
    <citation type="submission" date="2019-03" db="EMBL/GenBank/DDBJ databases">
        <title>Genomic Encyclopedia of Type Strains, Phase IV (KMG-V): Genome sequencing to study the core and pangenomes of soil and plant-associated prokaryotes.</title>
        <authorList>
            <person name="Whitman W."/>
        </authorList>
    </citation>
    <scope>NUCLEOTIDE SEQUENCE [LARGE SCALE GENOMIC DNA]</scope>
    <source>
        <strain evidence="1 2">Hc14</strain>
    </source>
</reference>
<evidence type="ECO:0000313" key="1">
    <source>
        <dbReference type="EMBL" id="TCU19015.1"/>
    </source>
</evidence>
<dbReference type="AlphaFoldDB" id="A0A4V2V9Z3"/>
<comment type="caution">
    <text evidence="1">The sequence shown here is derived from an EMBL/GenBank/DDBJ whole genome shotgun (WGS) entry which is preliminary data.</text>
</comment>
<dbReference type="Proteomes" id="UP000294576">
    <property type="component" value="Unassembled WGS sequence"/>
</dbReference>
<proteinExistence type="predicted"/>
<organism evidence="1 2">
    <name type="scientific">Rhizobium sullae</name>
    <name type="common">Rhizobium hedysari</name>
    <dbReference type="NCBI Taxonomy" id="50338"/>
    <lineage>
        <taxon>Bacteria</taxon>
        <taxon>Pseudomonadati</taxon>
        <taxon>Pseudomonadota</taxon>
        <taxon>Alphaproteobacteria</taxon>
        <taxon>Hyphomicrobiales</taxon>
        <taxon>Rhizobiaceae</taxon>
        <taxon>Rhizobium/Agrobacterium group</taxon>
        <taxon>Rhizobium</taxon>
    </lineage>
</organism>
<gene>
    <name evidence="1" type="ORF">EV132_102244</name>
</gene>
<protein>
    <submittedName>
        <fullName evidence="1">Uncharacterized protein</fullName>
    </submittedName>
</protein>
<evidence type="ECO:0000313" key="2">
    <source>
        <dbReference type="Proteomes" id="UP000294576"/>
    </source>
</evidence>
<sequence>MSLGAPAADLGKTDLGNAVGAKIALVEPGFDHRLVPGPLSYEHGVPGDIALKSLAARVRCSRGENQMLPISVDEFSA</sequence>
<accession>A0A4V2V9Z3</accession>
<name>A0A4V2V9Z3_RHISU</name>